<accession>A0A2I0M7C9</accession>
<dbReference type="Gene3D" id="2.40.50.120">
    <property type="match status" value="1"/>
</dbReference>
<dbReference type="PANTHER" id="PTHR35967">
    <property type="entry name" value="UPF0450 PROTEIN C17ORF58"/>
    <property type="match status" value="1"/>
</dbReference>
<keyword evidence="5" id="KW-1185">Reference proteome</keyword>
<dbReference type="InterPro" id="IPR001134">
    <property type="entry name" value="Netrin_domain"/>
</dbReference>
<dbReference type="InParanoid" id="A0A2I0M7C9"/>
<gene>
    <name evidence="4" type="ORF">A306_00006279</name>
</gene>
<dbReference type="InterPro" id="IPR008993">
    <property type="entry name" value="TIMP-like_OB-fold"/>
</dbReference>
<sequence>MRSDEPPPRSRNTRPAPQNYNSRHPFRRERAGRCGEAARGMLGVVVRDGVGGCELGMGIKTLRFNLSLEKPSFKMTTRVFWLLCFVFRSSSSSVAGSLPYAEKPSQTLSKDAYSSTDTAPGQGKLPAWGTRENHTHHWRPRPPGVISLSSDKKKRTKPSLENSTGLRKHLWQHGGALALESPPEGPSPASLDFNHAHRRPDRRPGQAANSVWAPFRHPDSPYRRVTSSEESDNPNTLDHFNRPGKVILHKPTDPLKKVIKPSWATNRQPSSSPDHFSVLKKDPDEKTCLSECRKERDELEAYCTSEFAVNGIVHNVESLGNGVHLITLLVNSDGLYKTSRLYITPDAFFFRIHILVVDTLNCSKPCPDFKLGSRYIVMGRIYHKRRQIPANLLRFLRGRLRPGDGLLRSSSYVKRFNRKRNRKVQAARTKCP</sequence>
<dbReference type="Proteomes" id="UP000053872">
    <property type="component" value="Unassembled WGS sequence"/>
</dbReference>
<keyword evidence="1" id="KW-1015">Disulfide bond</keyword>
<dbReference type="PANTHER" id="PTHR35967:SF1">
    <property type="entry name" value="UPF0450 PROTEIN C17ORF58"/>
    <property type="match status" value="1"/>
</dbReference>
<protein>
    <recommendedName>
        <fullName evidence="3">NTR domain-containing protein</fullName>
    </recommendedName>
</protein>
<evidence type="ECO:0000313" key="4">
    <source>
        <dbReference type="EMBL" id="PKK25586.1"/>
    </source>
</evidence>
<evidence type="ECO:0000313" key="5">
    <source>
        <dbReference type="Proteomes" id="UP000053872"/>
    </source>
</evidence>
<feature type="compositionally biased region" description="Polar residues" evidence="2">
    <location>
        <begin position="104"/>
        <end position="119"/>
    </location>
</feature>
<evidence type="ECO:0000259" key="3">
    <source>
        <dbReference type="PROSITE" id="PS50189"/>
    </source>
</evidence>
<evidence type="ECO:0000256" key="2">
    <source>
        <dbReference type="SAM" id="MobiDB-lite"/>
    </source>
</evidence>
<dbReference type="AlphaFoldDB" id="A0A2I0M7C9"/>
<feature type="region of interest" description="Disordered" evidence="2">
    <location>
        <begin position="95"/>
        <end position="245"/>
    </location>
</feature>
<evidence type="ECO:0000256" key="1">
    <source>
        <dbReference type="ARBA" id="ARBA00023157"/>
    </source>
</evidence>
<feature type="compositionally biased region" description="Polar residues" evidence="2">
    <location>
        <begin position="13"/>
        <end position="22"/>
    </location>
</feature>
<dbReference type="EMBL" id="AKCR02000032">
    <property type="protein sequence ID" value="PKK25586.1"/>
    <property type="molecule type" value="Genomic_DNA"/>
</dbReference>
<proteinExistence type="predicted"/>
<feature type="region of interest" description="Disordered" evidence="2">
    <location>
        <begin position="1"/>
        <end position="28"/>
    </location>
</feature>
<dbReference type="SUPFAM" id="SSF50242">
    <property type="entry name" value="TIMP-like"/>
    <property type="match status" value="1"/>
</dbReference>
<feature type="domain" description="NTR" evidence="3">
    <location>
        <begin position="288"/>
        <end position="431"/>
    </location>
</feature>
<reference evidence="4 5" key="1">
    <citation type="journal article" date="2013" name="Science">
        <title>Genomic diversity and evolution of the head crest in the rock pigeon.</title>
        <authorList>
            <person name="Shapiro M.D."/>
            <person name="Kronenberg Z."/>
            <person name="Li C."/>
            <person name="Domyan E.T."/>
            <person name="Pan H."/>
            <person name="Campbell M."/>
            <person name="Tan H."/>
            <person name="Huff C.D."/>
            <person name="Hu H."/>
            <person name="Vickrey A.I."/>
            <person name="Nielsen S.C."/>
            <person name="Stringham S.A."/>
            <person name="Hu H."/>
            <person name="Willerslev E."/>
            <person name="Gilbert M.T."/>
            <person name="Yandell M."/>
            <person name="Zhang G."/>
            <person name="Wang J."/>
        </authorList>
    </citation>
    <scope>NUCLEOTIDE SEQUENCE [LARGE SCALE GENOMIC DNA]</scope>
    <source>
        <tissue evidence="4">Blood</tissue>
    </source>
</reference>
<comment type="caution">
    <text evidence="4">The sequence shown here is derived from an EMBL/GenBank/DDBJ whole genome shotgun (WGS) entry which is preliminary data.</text>
</comment>
<name>A0A2I0M7C9_COLLI</name>
<organism evidence="4 5">
    <name type="scientific">Columba livia</name>
    <name type="common">Rock dove</name>
    <dbReference type="NCBI Taxonomy" id="8932"/>
    <lineage>
        <taxon>Eukaryota</taxon>
        <taxon>Metazoa</taxon>
        <taxon>Chordata</taxon>
        <taxon>Craniata</taxon>
        <taxon>Vertebrata</taxon>
        <taxon>Euteleostomi</taxon>
        <taxon>Archelosauria</taxon>
        <taxon>Archosauria</taxon>
        <taxon>Dinosauria</taxon>
        <taxon>Saurischia</taxon>
        <taxon>Theropoda</taxon>
        <taxon>Coelurosauria</taxon>
        <taxon>Aves</taxon>
        <taxon>Neognathae</taxon>
        <taxon>Neoaves</taxon>
        <taxon>Columbimorphae</taxon>
        <taxon>Columbiformes</taxon>
        <taxon>Columbidae</taxon>
        <taxon>Columba</taxon>
    </lineage>
</organism>
<dbReference type="PROSITE" id="PS50189">
    <property type="entry name" value="NTR"/>
    <property type="match status" value="1"/>
</dbReference>